<dbReference type="Proteomes" id="UP000433883">
    <property type="component" value="Unassembled WGS sequence"/>
</dbReference>
<dbReference type="InterPro" id="IPR003607">
    <property type="entry name" value="HD/PDEase_dom"/>
</dbReference>
<proteinExistence type="predicted"/>
<dbReference type="EMBL" id="WNWQ01000664">
    <property type="protein sequence ID" value="KAE9964803.1"/>
    <property type="molecule type" value="Genomic_DNA"/>
</dbReference>
<organism evidence="3 4">
    <name type="scientific">Venturia inaequalis</name>
    <name type="common">Apple scab fungus</name>
    <dbReference type="NCBI Taxonomy" id="5025"/>
    <lineage>
        <taxon>Eukaryota</taxon>
        <taxon>Fungi</taxon>
        <taxon>Dikarya</taxon>
        <taxon>Ascomycota</taxon>
        <taxon>Pezizomycotina</taxon>
        <taxon>Dothideomycetes</taxon>
        <taxon>Pleosporomycetidae</taxon>
        <taxon>Venturiales</taxon>
        <taxon>Venturiaceae</taxon>
        <taxon>Venturia</taxon>
    </lineage>
</organism>
<comment type="caution">
    <text evidence="3">The sequence shown here is derived from an EMBL/GenBank/DDBJ whole genome shotgun (WGS) entry which is preliminary data.</text>
</comment>
<name>A0A8H3U8I2_VENIN</name>
<feature type="domain" description="HD/PDEase" evidence="2">
    <location>
        <begin position="25"/>
        <end position="156"/>
    </location>
</feature>
<protein>
    <recommendedName>
        <fullName evidence="2">HD/PDEase domain-containing protein</fullName>
    </recommendedName>
</protein>
<sequence>MSTPTMDQLIEKTRAHVEHYMKSYDPSHDYSHLLRVRQTARDIEADQRIRFPHLNIDSTVVILSALLHDVGDRKYVKEHENPATLVRDSLLAFGAPSHLANKVQLICTNVSWNSEVKSIQNEKAVAEMCREIPELAIVQDADRLDSIGATGIARVFAFSGAKCHERGLSTGHFHEKLLLLVDRMKTPLGRKLAAEQTERMRTFIWWWAIETDKVEGLADEMERQEKAEVVKWKKIEEERKKWANGTGKKTEDNLDAEDLS</sequence>
<dbReference type="Gene3D" id="1.10.3210.50">
    <property type="match status" value="1"/>
</dbReference>
<dbReference type="Pfam" id="PF01966">
    <property type="entry name" value="HD"/>
    <property type="match status" value="1"/>
</dbReference>
<dbReference type="PANTHER" id="PTHR33594:SF1">
    <property type="entry name" value="HD_PDEASE DOMAIN-CONTAINING PROTEIN"/>
    <property type="match status" value="1"/>
</dbReference>
<dbReference type="CDD" id="cd00077">
    <property type="entry name" value="HDc"/>
    <property type="match status" value="1"/>
</dbReference>
<dbReference type="AlphaFoldDB" id="A0A8H3U8I2"/>
<accession>A0A8H3U8I2</accession>
<reference evidence="3 4" key="1">
    <citation type="submission" date="2019-11" db="EMBL/GenBank/DDBJ databases">
        <title>Venturia inaequalis Genome Resource.</title>
        <authorList>
            <person name="Lichtner F.J."/>
        </authorList>
    </citation>
    <scope>NUCLEOTIDE SEQUENCE [LARGE SCALE GENOMIC DNA]</scope>
    <source>
        <strain evidence="3">Bline_iso_100314</strain>
    </source>
</reference>
<evidence type="ECO:0000259" key="2">
    <source>
        <dbReference type="SMART" id="SM00471"/>
    </source>
</evidence>
<evidence type="ECO:0000313" key="3">
    <source>
        <dbReference type="EMBL" id="KAE9964803.1"/>
    </source>
</evidence>
<dbReference type="InterPro" id="IPR006674">
    <property type="entry name" value="HD_domain"/>
</dbReference>
<feature type="region of interest" description="Disordered" evidence="1">
    <location>
        <begin position="241"/>
        <end position="260"/>
    </location>
</feature>
<evidence type="ECO:0000313" key="4">
    <source>
        <dbReference type="Proteomes" id="UP000433883"/>
    </source>
</evidence>
<gene>
    <name evidence="3" type="ORF">BLS_008054</name>
</gene>
<evidence type="ECO:0000256" key="1">
    <source>
        <dbReference type="SAM" id="MobiDB-lite"/>
    </source>
</evidence>
<dbReference type="SUPFAM" id="SSF109604">
    <property type="entry name" value="HD-domain/PDEase-like"/>
    <property type="match status" value="1"/>
</dbReference>
<dbReference type="PANTHER" id="PTHR33594">
    <property type="entry name" value="SUPERFAMILY HYDROLASE, PUTATIVE (AFU_ORTHOLOGUE AFUA_1G03035)-RELATED"/>
    <property type="match status" value="1"/>
</dbReference>
<dbReference type="SMART" id="SM00471">
    <property type="entry name" value="HDc"/>
    <property type="match status" value="1"/>
</dbReference>